<dbReference type="GO" id="GO:0016301">
    <property type="term" value="F:kinase activity"/>
    <property type="evidence" value="ECO:0007669"/>
    <property type="project" value="UniProtKB-KW"/>
</dbReference>
<keyword evidence="7" id="KW-1185">Reference proteome</keyword>
<keyword evidence="2" id="KW-0808">Transferase</keyword>
<reference evidence="7" key="1">
    <citation type="submission" date="2016-10" db="EMBL/GenBank/DDBJ databases">
        <authorList>
            <person name="Varghese N."/>
        </authorList>
    </citation>
    <scope>NUCLEOTIDE SEQUENCE [LARGE SCALE GENOMIC DNA]</scope>
    <source>
        <strain evidence="7">DSM 17980</strain>
    </source>
</reference>
<evidence type="ECO:0000259" key="5">
    <source>
        <dbReference type="Pfam" id="PF02782"/>
    </source>
</evidence>
<dbReference type="Proteomes" id="UP000183508">
    <property type="component" value="Unassembled WGS sequence"/>
</dbReference>
<accession>A0A1I7IZH8</accession>
<organism evidence="6 7">
    <name type="scientific">Alicyclobacillus macrosporangiidus</name>
    <dbReference type="NCBI Taxonomy" id="392015"/>
    <lineage>
        <taxon>Bacteria</taxon>
        <taxon>Bacillati</taxon>
        <taxon>Bacillota</taxon>
        <taxon>Bacilli</taxon>
        <taxon>Bacillales</taxon>
        <taxon>Alicyclobacillaceae</taxon>
        <taxon>Alicyclobacillus</taxon>
    </lineage>
</organism>
<dbReference type="GO" id="GO:0005975">
    <property type="term" value="P:carbohydrate metabolic process"/>
    <property type="evidence" value="ECO:0007669"/>
    <property type="project" value="InterPro"/>
</dbReference>
<dbReference type="PANTHER" id="PTHR43095">
    <property type="entry name" value="SUGAR KINASE"/>
    <property type="match status" value="1"/>
</dbReference>
<dbReference type="Pfam" id="PF02782">
    <property type="entry name" value="FGGY_C"/>
    <property type="match status" value="1"/>
</dbReference>
<dbReference type="AlphaFoldDB" id="A0A1I7IZH8"/>
<evidence type="ECO:0000256" key="1">
    <source>
        <dbReference type="ARBA" id="ARBA00009156"/>
    </source>
</evidence>
<dbReference type="InterPro" id="IPR000577">
    <property type="entry name" value="Carb_kinase_FGGY"/>
</dbReference>
<dbReference type="InterPro" id="IPR050406">
    <property type="entry name" value="FGGY_Carb_Kinase"/>
</dbReference>
<dbReference type="Gene3D" id="3.30.420.40">
    <property type="match status" value="2"/>
</dbReference>
<dbReference type="Pfam" id="PF00370">
    <property type="entry name" value="FGGY_N"/>
    <property type="match status" value="1"/>
</dbReference>
<evidence type="ECO:0000259" key="4">
    <source>
        <dbReference type="Pfam" id="PF00370"/>
    </source>
</evidence>
<dbReference type="PANTHER" id="PTHR43095:SF5">
    <property type="entry name" value="XYLULOSE KINASE"/>
    <property type="match status" value="1"/>
</dbReference>
<evidence type="ECO:0000256" key="3">
    <source>
        <dbReference type="ARBA" id="ARBA00022777"/>
    </source>
</evidence>
<evidence type="ECO:0000313" key="6">
    <source>
        <dbReference type="EMBL" id="SFU78365.1"/>
    </source>
</evidence>
<dbReference type="eggNOG" id="COG1070">
    <property type="taxonomic scope" value="Bacteria"/>
</dbReference>
<dbReference type="SUPFAM" id="SSF53067">
    <property type="entry name" value="Actin-like ATPase domain"/>
    <property type="match status" value="2"/>
</dbReference>
<dbReference type="InterPro" id="IPR018485">
    <property type="entry name" value="FGGY_C"/>
</dbReference>
<sequence length="518" mass="55910">MTAREAILALDLGTTVCKAVLFGQAGEVLASAERRLAMRRTGDGGAEQDPETWWSAATAAVRAAVAGVPQVSLAAIALCAQRETLVPVDERMRPLHDAMLWLDARGSDLAVRWRERYGPALQDWTGLVPGAPYSAGKIHWWKQHRPEVASRARWYLQPKDDLVYRLTGRVATDVTLAARTLLYNARVRAWQPELLADLGIEERQLPPVLAPDEWVGEVTRDAAEAWGIPPGTPVLLGGGDRPCEVLGCALAPGEVMESSGTTSNVAAVTRDPRPGHPAVSATPHVVPGQWVWELGLAGTGAGLEWLGAWVVEAPHGWADLDRRLSASRPGAGGLLALPFFLGARAPRWSPEAGGALVGLRGTQGSPDVVRAVAEGLAYELNAALGALRAAGVRVEAVRVTGGLARSSVWNRIKASVYRCPVRQGQVAYGAAFGAFLLTARRLGWPVDDKTARRWNPVVREYLPDPAWVRLYQTGYQVYEEVYRRLSPAFSALAAYRRLSEEASPHNPTNALNPDDGLC</sequence>
<name>A0A1I7IZH8_9BACL</name>
<dbReference type="EMBL" id="FPBV01000008">
    <property type="protein sequence ID" value="SFU78365.1"/>
    <property type="molecule type" value="Genomic_DNA"/>
</dbReference>
<dbReference type="PIRSF" id="PIRSF000538">
    <property type="entry name" value="GlpK"/>
    <property type="match status" value="1"/>
</dbReference>
<dbReference type="RefSeq" id="WP_074951663.1">
    <property type="nucleotide sequence ID" value="NZ_FPBV01000008.1"/>
</dbReference>
<keyword evidence="3 6" id="KW-0418">Kinase</keyword>
<feature type="domain" description="Carbohydrate kinase FGGY N-terminal" evidence="4">
    <location>
        <begin position="7"/>
        <end position="247"/>
    </location>
</feature>
<feature type="domain" description="Carbohydrate kinase FGGY C-terminal" evidence="5">
    <location>
        <begin position="258"/>
        <end position="440"/>
    </location>
</feature>
<dbReference type="STRING" id="392015.SAMN05421543_10818"/>
<proteinExistence type="inferred from homology"/>
<dbReference type="InterPro" id="IPR018484">
    <property type="entry name" value="FGGY_N"/>
</dbReference>
<evidence type="ECO:0000313" key="7">
    <source>
        <dbReference type="Proteomes" id="UP000183508"/>
    </source>
</evidence>
<protein>
    <submittedName>
        <fullName evidence="6">Xylulokinase</fullName>
    </submittedName>
</protein>
<dbReference type="InterPro" id="IPR043129">
    <property type="entry name" value="ATPase_NBD"/>
</dbReference>
<gene>
    <name evidence="6" type="ORF">SAMN05421543_10818</name>
</gene>
<evidence type="ECO:0000256" key="2">
    <source>
        <dbReference type="ARBA" id="ARBA00022679"/>
    </source>
</evidence>
<comment type="similarity">
    <text evidence="1">Belongs to the FGGY kinase family.</text>
</comment>